<dbReference type="Proteomes" id="UP001596099">
    <property type="component" value="Unassembled WGS sequence"/>
</dbReference>
<name>A0ABD5RPC3_9EURY</name>
<accession>A0ABD5RPC3</accession>
<evidence type="ECO:0000313" key="3">
    <source>
        <dbReference type="Proteomes" id="UP001596099"/>
    </source>
</evidence>
<dbReference type="AlphaFoldDB" id="A0ABD5RPC3"/>
<dbReference type="EMBL" id="JBHSQH010000001">
    <property type="protein sequence ID" value="MFC5972477.1"/>
    <property type="molecule type" value="Genomic_DNA"/>
</dbReference>
<dbReference type="RefSeq" id="WP_247415841.1">
    <property type="nucleotide sequence ID" value="NZ_JALLGW010000001.1"/>
</dbReference>
<keyword evidence="3" id="KW-1185">Reference proteome</keyword>
<dbReference type="Gene3D" id="3.40.50.2000">
    <property type="entry name" value="Glycogen Phosphorylase B"/>
    <property type="match status" value="2"/>
</dbReference>
<proteinExistence type="inferred from homology"/>
<gene>
    <name evidence="2" type="ORF">ACFPYI_14145</name>
</gene>
<sequence>MSDPAVAVVHYPEGAGHATRMLAVARGFERRGAAVSMAGGGPGTRFLRRNGYDPYEPTVVDFIDSYQYDDGTLLGDSVPNAARRVRDIVQWLRREDPDALVTDDMFAAMAAPLASVPLYVLTHNAPALYDDPLERVATDGLTRLQVGLSRAFFYPAVWPTGHDPRGVERIGPVALPADVASDGGSSDTTTLGDPDVLLVPSAYSDDQGALVDRLEAAGRDVTSVGDADWETVPSLLPHVERANVVVCSGYSTVMEAAVAGTACVVRPFTDEQYGVGRLLDSVHGFCVAHSVGGVARAVETTPDPTPFENGIDAVADRVLSELR</sequence>
<comment type="caution">
    <text evidence="2">The sequence shown here is derived from an EMBL/GenBank/DDBJ whole genome shotgun (WGS) entry which is preliminary data.</text>
</comment>
<dbReference type="PANTHER" id="PTHR21015:SF22">
    <property type="entry name" value="GLYCOSYLTRANSFERASE"/>
    <property type="match status" value="1"/>
</dbReference>
<organism evidence="2 3">
    <name type="scientific">Halomarina salina</name>
    <dbReference type="NCBI Taxonomy" id="1872699"/>
    <lineage>
        <taxon>Archaea</taxon>
        <taxon>Methanobacteriati</taxon>
        <taxon>Methanobacteriota</taxon>
        <taxon>Stenosarchaea group</taxon>
        <taxon>Halobacteria</taxon>
        <taxon>Halobacteriales</taxon>
        <taxon>Natronomonadaceae</taxon>
        <taxon>Halomarina</taxon>
    </lineage>
</organism>
<evidence type="ECO:0000256" key="1">
    <source>
        <dbReference type="ARBA" id="ARBA00006962"/>
    </source>
</evidence>
<evidence type="ECO:0000313" key="2">
    <source>
        <dbReference type="EMBL" id="MFC5972477.1"/>
    </source>
</evidence>
<dbReference type="SUPFAM" id="SSF53756">
    <property type="entry name" value="UDP-Glycosyltransferase/glycogen phosphorylase"/>
    <property type="match status" value="1"/>
</dbReference>
<comment type="similarity">
    <text evidence="1">Belongs to the glycosyltransferase 28 family.</text>
</comment>
<protein>
    <submittedName>
        <fullName evidence="2">Glycosyltransferase</fullName>
    </submittedName>
</protein>
<dbReference type="PANTHER" id="PTHR21015">
    <property type="entry name" value="UDP-N-ACETYLGLUCOSAMINE--N-ACETYLMURAMYL-(PENTAPEPTIDE) PYROPHOSPHORYL-UNDECAPRENOL N-ACETYLGLUCOSAMINE TRANSFERASE 1"/>
    <property type="match status" value="1"/>
</dbReference>
<reference evidence="2 3" key="1">
    <citation type="journal article" date="2019" name="Int. J. Syst. Evol. Microbiol.">
        <title>The Global Catalogue of Microorganisms (GCM) 10K type strain sequencing project: providing services to taxonomists for standard genome sequencing and annotation.</title>
        <authorList>
            <consortium name="The Broad Institute Genomics Platform"/>
            <consortium name="The Broad Institute Genome Sequencing Center for Infectious Disease"/>
            <person name="Wu L."/>
            <person name="Ma J."/>
        </authorList>
    </citation>
    <scope>NUCLEOTIDE SEQUENCE [LARGE SCALE GENOMIC DNA]</scope>
    <source>
        <strain evidence="2 3">CGMCC 1.12543</strain>
    </source>
</reference>